<keyword evidence="3" id="KW-0238">DNA-binding</keyword>
<dbReference type="RefSeq" id="WP_182206938.1">
    <property type="nucleotide sequence ID" value="NZ_JACGLT010000023.1"/>
</dbReference>
<dbReference type="InterPro" id="IPR052021">
    <property type="entry name" value="Type-I_RS_S_subunit"/>
</dbReference>
<proteinExistence type="inferred from homology"/>
<comment type="caution">
    <text evidence="5">The sequence shown here is derived from an EMBL/GenBank/DDBJ whole genome shotgun (WGS) entry which is preliminary data.</text>
</comment>
<dbReference type="InterPro" id="IPR044946">
    <property type="entry name" value="Restrct_endonuc_typeI_TRD_sf"/>
</dbReference>
<keyword evidence="5" id="KW-0255">Endonuclease</keyword>
<organism evidence="5 6">
    <name type="scientific">Gelidibacter maritimus</name>
    <dbReference type="NCBI Taxonomy" id="2761487"/>
    <lineage>
        <taxon>Bacteria</taxon>
        <taxon>Pseudomonadati</taxon>
        <taxon>Bacteroidota</taxon>
        <taxon>Flavobacteriia</taxon>
        <taxon>Flavobacteriales</taxon>
        <taxon>Flavobacteriaceae</taxon>
        <taxon>Gelidibacter</taxon>
    </lineage>
</organism>
<evidence type="ECO:0000256" key="1">
    <source>
        <dbReference type="ARBA" id="ARBA00010923"/>
    </source>
</evidence>
<dbReference type="GO" id="GO:0003677">
    <property type="term" value="F:DNA binding"/>
    <property type="evidence" value="ECO:0007669"/>
    <property type="project" value="UniProtKB-KW"/>
</dbReference>
<keyword evidence="5" id="KW-0540">Nuclease</keyword>
<evidence type="ECO:0000313" key="6">
    <source>
        <dbReference type="Proteomes" id="UP000541857"/>
    </source>
</evidence>
<dbReference type="AlphaFoldDB" id="A0A7W2M8N1"/>
<protein>
    <submittedName>
        <fullName evidence="5">Restriction endonuclease subunit S</fullName>
    </submittedName>
</protein>
<sequence length="400" mass="45407">MKYVTLKELSNEGMFKDGDWIESKDQDKEGNVRLLQLADIGVGEFLDKSSKFINNDTFETLKCTEIKNGDILIARMPDPIGRACLFPIESSDLRYITAVDVAILRVNNNVDNRYVCYILNSPSMLSESLRQCTGATRKRISRSKLAQFQIPLPPLETQKKIAAILDEADKLRQLDKQLIEKYDALTQSLFLDMFGDPVTNPKGWDTINLGSVCGVGSSRRVFVDELVEDGIPFYRGTEVGKLGEGKSIIPTLFITRYHYESLKAERGIPKQGDLLMPSICPDGRIWVVDNDKEFYFKDGRVLWVEVDSKTMNSIYLRYHLKGSFFANYNNIASGTTFAELKIVALKKMTVFYPDIKLQNQFAERVQAIEAQKELAQQSLQKSEDLFNSLLQKAFKGELVK</sequence>
<dbReference type="EMBL" id="JACGLT010000023">
    <property type="protein sequence ID" value="MBA6154673.1"/>
    <property type="molecule type" value="Genomic_DNA"/>
</dbReference>
<comment type="similarity">
    <text evidence="1">Belongs to the type-I restriction system S methylase family.</text>
</comment>
<keyword evidence="2" id="KW-0680">Restriction system</keyword>
<evidence type="ECO:0000313" key="5">
    <source>
        <dbReference type="EMBL" id="MBA6154673.1"/>
    </source>
</evidence>
<dbReference type="SUPFAM" id="SSF116734">
    <property type="entry name" value="DNA methylase specificity domain"/>
    <property type="match status" value="2"/>
</dbReference>
<evidence type="ECO:0000259" key="4">
    <source>
        <dbReference type="Pfam" id="PF01420"/>
    </source>
</evidence>
<reference evidence="5 6" key="1">
    <citation type="submission" date="2020-07" db="EMBL/GenBank/DDBJ databases">
        <title>Bacterium isolated from marine sediment.</title>
        <authorList>
            <person name="Shang D."/>
        </authorList>
    </citation>
    <scope>NUCLEOTIDE SEQUENCE [LARGE SCALE GENOMIC DNA]</scope>
    <source>
        <strain evidence="5 6">F6074</strain>
    </source>
</reference>
<gene>
    <name evidence="5" type="ORF">H3Z82_18275</name>
</gene>
<dbReference type="Gene3D" id="3.90.220.20">
    <property type="entry name" value="DNA methylase specificity domains"/>
    <property type="match status" value="2"/>
</dbReference>
<evidence type="ECO:0000256" key="2">
    <source>
        <dbReference type="ARBA" id="ARBA00022747"/>
    </source>
</evidence>
<dbReference type="Proteomes" id="UP000541857">
    <property type="component" value="Unassembled WGS sequence"/>
</dbReference>
<name>A0A7W2M8N1_9FLAO</name>
<dbReference type="InterPro" id="IPR000055">
    <property type="entry name" value="Restrct_endonuc_typeI_TRD"/>
</dbReference>
<dbReference type="PANTHER" id="PTHR30408">
    <property type="entry name" value="TYPE-1 RESTRICTION ENZYME ECOKI SPECIFICITY PROTEIN"/>
    <property type="match status" value="1"/>
</dbReference>
<keyword evidence="6" id="KW-1185">Reference proteome</keyword>
<dbReference type="PANTHER" id="PTHR30408:SF12">
    <property type="entry name" value="TYPE I RESTRICTION ENZYME MJAVIII SPECIFICITY SUBUNIT"/>
    <property type="match status" value="1"/>
</dbReference>
<feature type="domain" description="Type I restriction modification DNA specificity" evidence="4">
    <location>
        <begin position="2"/>
        <end position="180"/>
    </location>
</feature>
<keyword evidence="5" id="KW-0378">Hydrolase</keyword>
<accession>A0A7W2M8N1</accession>
<dbReference type="GO" id="GO:0009307">
    <property type="term" value="P:DNA restriction-modification system"/>
    <property type="evidence" value="ECO:0007669"/>
    <property type="project" value="UniProtKB-KW"/>
</dbReference>
<evidence type="ECO:0000256" key="3">
    <source>
        <dbReference type="ARBA" id="ARBA00023125"/>
    </source>
</evidence>
<dbReference type="GO" id="GO:0004519">
    <property type="term" value="F:endonuclease activity"/>
    <property type="evidence" value="ECO:0007669"/>
    <property type="project" value="UniProtKB-KW"/>
</dbReference>
<dbReference type="Pfam" id="PF01420">
    <property type="entry name" value="Methylase_S"/>
    <property type="match status" value="2"/>
</dbReference>
<feature type="domain" description="Type I restriction modification DNA specificity" evidence="4">
    <location>
        <begin position="201"/>
        <end position="380"/>
    </location>
</feature>